<dbReference type="AlphaFoldDB" id="A0A9D2XVA3"/>
<dbReference type="InterPro" id="IPR021774">
    <property type="entry name" value="CUPID"/>
</dbReference>
<dbReference type="GO" id="GO:0090162">
    <property type="term" value="P:establishment of epithelial cell polarity"/>
    <property type="evidence" value="ECO:0007669"/>
    <property type="project" value="InterPro"/>
</dbReference>
<dbReference type="Pfam" id="PF11819">
    <property type="entry name" value="CUPID"/>
    <property type="match status" value="1"/>
</dbReference>
<dbReference type="InterPro" id="IPR047176">
    <property type="entry name" value="FRMD4A/B"/>
</dbReference>
<dbReference type="PANTHER" id="PTHR46079">
    <property type="entry name" value="FERM DOMAIN-CONTAINING PROTEIN 4"/>
    <property type="match status" value="1"/>
</dbReference>
<comment type="caution">
    <text evidence="6">The sequence shown here is derived from an EMBL/GenBank/DDBJ whole genome shotgun (WGS) entry which is preliminary data.</text>
</comment>
<dbReference type="EMBL" id="JAAVVJ010000014">
    <property type="protein sequence ID" value="KAF7208986.1"/>
    <property type="molecule type" value="Genomic_DNA"/>
</dbReference>
<keyword evidence="2" id="KW-0963">Cytoplasm</keyword>
<dbReference type="GO" id="GO:0005923">
    <property type="term" value="C:bicellular tight junction"/>
    <property type="evidence" value="ECO:0007669"/>
    <property type="project" value="TreeGrafter"/>
</dbReference>
<protein>
    <submittedName>
        <fullName evidence="6">FERM domain-containing protein 4B-like</fullName>
    </submittedName>
</protein>
<evidence type="ECO:0000313" key="7">
    <source>
        <dbReference type="Proteomes" id="UP000822369"/>
    </source>
</evidence>
<accession>A0A9D2XVA3</accession>
<evidence type="ECO:0000313" key="6">
    <source>
        <dbReference type="EMBL" id="KAF7208986.1"/>
    </source>
</evidence>
<keyword evidence="3 4" id="KW-0175">Coiled coil</keyword>
<dbReference type="PANTHER" id="PTHR46079:SF1">
    <property type="entry name" value="FERM DOMAIN-CONTAINING PROTEIN 4B"/>
    <property type="match status" value="1"/>
</dbReference>
<evidence type="ECO:0000259" key="5">
    <source>
        <dbReference type="Pfam" id="PF11819"/>
    </source>
</evidence>
<evidence type="ECO:0000256" key="4">
    <source>
        <dbReference type="SAM" id="Coils"/>
    </source>
</evidence>
<dbReference type="OMA" id="NICLREA"/>
<dbReference type="KEGG" id="nfu:107372455"/>
<evidence type="ECO:0000256" key="1">
    <source>
        <dbReference type="ARBA" id="ARBA00004496"/>
    </source>
</evidence>
<gene>
    <name evidence="6" type="ORF">G4P62_019222</name>
</gene>
<dbReference type="GO" id="GO:0005737">
    <property type="term" value="C:cytoplasm"/>
    <property type="evidence" value="ECO:0007669"/>
    <property type="project" value="UniProtKB-SubCell"/>
</dbReference>
<name>A0A9D2XVA3_NOTFU</name>
<dbReference type="Proteomes" id="UP000822369">
    <property type="component" value="Chromosome 14"/>
</dbReference>
<reference evidence="6" key="1">
    <citation type="submission" date="2020-03" db="EMBL/GenBank/DDBJ databases">
        <title>Intra-Species Differences in Population Size shape Life History and Genome Evolution.</title>
        <authorList>
            <person name="Willemsen D."/>
            <person name="Cui R."/>
            <person name="Valenzano D.R."/>
        </authorList>
    </citation>
    <scope>NUCLEOTIDE SEQUENCE</scope>
    <source>
        <strain evidence="6">GRZ</strain>
        <tissue evidence="6">Whole</tissue>
    </source>
</reference>
<organism evidence="6 7">
    <name type="scientific">Nothobranchius furzeri</name>
    <name type="common">Turquoise killifish</name>
    <dbReference type="NCBI Taxonomy" id="105023"/>
    <lineage>
        <taxon>Eukaryota</taxon>
        <taxon>Metazoa</taxon>
        <taxon>Chordata</taxon>
        <taxon>Craniata</taxon>
        <taxon>Vertebrata</taxon>
        <taxon>Euteleostomi</taxon>
        <taxon>Actinopterygii</taxon>
        <taxon>Neopterygii</taxon>
        <taxon>Teleostei</taxon>
        <taxon>Neoteleostei</taxon>
        <taxon>Acanthomorphata</taxon>
        <taxon>Ovalentaria</taxon>
        <taxon>Atherinomorphae</taxon>
        <taxon>Cyprinodontiformes</taxon>
        <taxon>Nothobranchiidae</taxon>
        <taxon>Nothobranchius</taxon>
    </lineage>
</organism>
<feature type="coiled-coil region" evidence="4">
    <location>
        <begin position="48"/>
        <end position="83"/>
    </location>
</feature>
<evidence type="ECO:0000256" key="2">
    <source>
        <dbReference type="ARBA" id="ARBA00022490"/>
    </source>
</evidence>
<sequence length="169" mass="18805">MTTSRSSGEIAVDLTEITAPRISKLIESKDPLIMASNGSLISTGSVDSEVTEEQKKEKIAELKKKEKDLQDKLTQKLEELKKICLREAELTGKLPKEYPISTGEKAPPVRRRVGTAFKLDDMFPYDEDPHLGNLESRIALQRKIVEAANKLACEGPSRQNGEKEEEGQP</sequence>
<proteinExistence type="predicted"/>
<feature type="domain" description="Cytohesin Ubiquitin Protein Inducing" evidence="5">
    <location>
        <begin position="27"/>
        <end position="154"/>
    </location>
</feature>
<evidence type="ECO:0000256" key="3">
    <source>
        <dbReference type="ARBA" id="ARBA00023054"/>
    </source>
</evidence>
<comment type="subcellular location">
    <subcellularLocation>
        <location evidence="1">Cytoplasm</location>
    </subcellularLocation>
</comment>
<dbReference type="GO" id="GO:0005912">
    <property type="term" value="C:adherens junction"/>
    <property type="evidence" value="ECO:0007669"/>
    <property type="project" value="TreeGrafter"/>
</dbReference>